<sequence length="141" mass="16437">GKDGRKFARSYLNIRLNRRRSQVPSLKELCYSTILKSDIEQSNSNDFGLLQAIENLSFLQELSDFANSDNLPIHNFPLLYEFVKCRIYYIVIHQQQVEGLFNNYDLKCHKNMNMETKKAKLCLSSAKQISLSDEDLAVQRR</sequence>
<evidence type="ECO:0000313" key="2">
    <source>
        <dbReference type="Proteomes" id="UP000789508"/>
    </source>
</evidence>
<protein>
    <submittedName>
        <fullName evidence="1">11410_t:CDS:1</fullName>
    </submittedName>
</protein>
<keyword evidence="2" id="KW-1185">Reference proteome</keyword>
<accession>A0A9N9ILP2</accession>
<evidence type="ECO:0000313" key="1">
    <source>
        <dbReference type="EMBL" id="CAG8742581.1"/>
    </source>
</evidence>
<dbReference type="Proteomes" id="UP000789508">
    <property type="component" value="Unassembled WGS sequence"/>
</dbReference>
<organism evidence="1 2">
    <name type="scientific">Ambispora leptoticha</name>
    <dbReference type="NCBI Taxonomy" id="144679"/>
    <lineage>
        <taxon>Eukaryota</taxon>
        <taxon>Fungi</taxon>
        <taxon>Fungi incertae sedis</taxon>
        <taxon>Mucoromycota</taxon>
        <taxon>Glomeromycotina</taxon>
        <taxon>Glomeromycetes</taxon>
        <taxon>Archaeosporales</taxon>
        <taxon>Ambisporaceae</taxon>
        <taxon>Ambispora</taxon>
    </lineage>
</organism>
<feature type="non-terminal residue" evidence="1">
    <location>
        <position position="1"/>
    </location>
</feature>
<reference evidence="1" key="1">
    <citation type="submission" date="2021-06" db="EMBL/GenBank/DDBJ databases">
        <authorList>
            <person name="Kallberg Y."/>
            <person name="Tangrot J."/>
            <person name="Rosling A."/>
        </authorList>
    </citation>
    <scope>NUCLEOTIDE SEQUENCE</scope>
    <source>
        <strain evidence="1">FL130A</strain>
    </source>
</reference>
<proteinExistence type="predicted"/>
<feature type="non-terminal residue" evidence="1">
    <location>
        <position position="141"/>
    </location>
</feature>
<name>A0A9N9ILP2_9GLOM</name>
<dbReference type="EMBL" id="CAJVPS010036079">
    <property type="protein sequence ID" value="CAG8742581.1"/>
    <property type="molecule type" value="Genomic_DNA"/>
</dbReference>
<dbReference type="OrthoDB" id="2437974at2759"/>
<comment type="caution">
    <text evidence="1">The sequence shown here is derived from an EMBL/GenBank/DDBJ whole genome shotgun (WGS) entry which is preliminary data.</text>
</comment>
<gene>
    <name evidence="1" type="ORF">ALEPTO_LOCUS13006</name>
</gene>
<dbReference type="AlphaFoldDB" id="A0A9N9ILP2"/>